<feature type="binding site" evidence="16">
    <location>
        <begin position="429"/>
        <end position="432"/>
    </location>
    <ligand>
        <name>substrate</name>
    </ligand>
</feature>
<dbReference type="Pfam" id="PF00834">
    <property type="entry name" value="Ribul_P_3_epim"/>
    <property type="match status" value="1"/>
</dbReference>
<evidence type="ECO:0000256" key="3">
    <source>
        <dbReference type="ARBA" id="ARBA00001941"/>
    </source>
</evidence>
<dbReference type="InterPro" id="IPR000056">
    <property type="entry name" value="Ribul_P_3_epim-like"/>
</dbReference>
<dbReference type="NCBIfam" id="TIGR00571">
    <property type="entry name" value="dam"/>
    <property type="match status" value="1"/>
</dbReference>
<dbReference type="GO" id="GO:0046872">
    <property type="term" value="F:metal ion binding"/>
    <property type="evidence" value="ECO:0007669"/>
    <property type="project" value="UniProtKB-UniRule"/>
</dbReference>
<dbReference type="InterPro" id="IPR029063">
    <property type="entry name" value="SAM-dependent_MTases_sf"/>
</dbReference>
<dbReference type="GO" id="GO:0032259">
    <property type="term" value="P:methylation"/>
    <property type="evidence" value="ECO:0007669"/>
    <property type="project" value="UniProtKB-KW"/>
</dbReference>
<dbReference type="FunFam" id="3.20.20.70:FF:000004">
    <property type="entry name" value="Ribulose-phosphate 3-epimerase"/>
    <property type="match status" value="1"/>
</dbReference>
<dbReference type="GO" id="GO:0009007">
    <property type="term" value="F:site-specific DNA-methyltransferase (adenine-specific) activity"/>
    <property type="evidence" value="ECO:0007669"/>
    <property type="project" value="UniProtKB-UniRule"/>
</dbReference>
<sequence>MKKNRAFLKWAGGKYPLLDDIKRHLPKGECLVEPFVGAGSVFLNTDFSRYILADINSDLISLYNIVKMRTDEYVQAARELFVPETNCAEVYYQFREEFNKSQDPFRRAVLFLYLNRYGYNGLCRYNLRGEFNVPFGRYKKPYFPEAELYHFAEKAQNAFFYCESYADSMARADDASVVYCDPPYAPLSATANFTAYHTNSFTLEQQAHLAEIAEGLVDRHIPVLISNHDTMLTREWYHRAKLHVVKVRRSISSNGGTRKKVDELLALYKPGVVSPAKKIILKEKRMKQYLIAPSILSADFARLGEDTAKALAAGADVVHFDVMDNHYVPNLTIGPMVLKSLRNYGITAPIDVHLMVKPVDRIVPDFAAAGASIITFHPEASEHVDRTLQLIKENGCKAGLVFNPATPLSYLDYVMDKLDVILLMSVNPGFGGQSFIPQTLDKLREVRRRIDESGFDIRLEVDGGVKVNNIGEIAAAGADMFVAGSAIFDQPDYKKVIDEMRSELAKVSHE</sequence>
<evidence type="ECO:0000256" key="7">
    <source>
        <dbReference type="ARBA" id="ARBA00009541"/>
    </source>
</evidence>
<keyword evidence="13" id="KW-0238">DNA-binding</keyword>
<evidence type="ECO:0000256" key="14">
    <source>
        <dbReference type="ARBA" id="ARBA00023235"/>
    </source>
</evidence>
<evidence type="ECO:0000313" key="19">
    <source>
        <dbReference type="EMBL" id="STH80566.1"/>
    </source>
</evidence>
<comment type="similarity">
    <text evidence="7 16">Belongs to the ribulose-phosphate 3-epimerase family.</text>
</comment>
<dbReference type="Gene3D" id="3.40.50.150">
    <property type="entry name" value="Vaccinia Virus protein VP39"/>
    <property type="match status" value="1"/>
</dbReference>
<keyword evidence="10 18" id="KW-0949">S-adenosyl-L-methionine</keyword>
<evidence type="ECO:0000256" key="12">
    <source>
        <dbReference type="ARBA" id="ARBA00022723"/>
    </source>
</evidence>
<evidence type="ECO:0000256" key="1">
    <source>
        <dbReference type="ARBA" id="ARBA00001782"/>
    </source>
</evidence>
<name>A0A376PPY3_ECOLX</name>
<dbReference type="InterPro" id="IPR012327">
    <property type="entry name" value="MeTrfase_D12"/>
</dbReference>
<dbReference type="NCBIfam" id="NF008152">
    <property type="entry name" value="PRK10904.1"/>
    <property type="match status" value="1"/>
</dbReference>
<feature type="binding site" evidence="16">
    <location>
        <position position="353"/>
    </location>
    <ligand>
        <name>a divalent metal cation</name>
        <dbReference type="ChEBI" id="CHEBI:60240"/>
    </ligand>
</feature>
<comment type="cofactor">
    <cofactor evidence="16">
        <name>a divalent metal cation</name>
        <dbReference type="ChEBI" id="CHEBI:60240"/>
    </cofactor>
    <text evidence="16">Binds 1 divalent metal cation per subunit.</text>
</comment>
<dbReference type="AlphaFoldDB" id="A0A376PPY3"/>
<keyword evidence="12 16" id="KW-0479">Metal-binding</keyword>
<gene>
    <name evidence="19" type="primary">dam_1</name>
    <name evidence="16" type="synonym">rpe</name>
    <name evidence="19" type="ORF">NCTC8621_00441</name>
</gene>
<evidence type="ECO:0000256" key="10">
    <source>
        <dbReference type="ARBA" id="ARBA00022691"/>
    </source>
</evidence>
<feature type="active site" description="Proton donor" evidence="16">
    <location>
        <position position="462"/>
    </location>
</feature>
<feature type="binding site" evidence="16">
    <location>
        <position position="294"/>
    </location>
    <ligand>
        <name>substrate</name>
    </ligand>
</feature>
<feature type="binding site" evidence="16">
    <location>
        <position position="321"/>
    </location>
    <ligand>
        <name>a divalent metal cation</name>
        <dbReference type="ChEBI" id="CHEBI:60240"/>
    </ligand>
</feature>
<comment type="cofactor">
    <cofactor evidence="2">
        <name>Mn(2+)</name>
        <dbReference type="ChEBI" id="CHEBI:29035"/>
    </cofactor>
</comment>
<evidence type="ECO:0000256" key="15">
    <source>
        <dbReference type="ARBA" id="ARBA00047942"/>
    </source>
</evidence>
<dbReference type="GO" id="GO:0009307">
    <property type="term" value="P:DNA restriction-modification system"/>
    <property type="evidence" value="ECO:0007669"/>
    <property type="project" value="InterPro"/>
</dbReference>
<dbReference type="PANTHER" id="PTHR30481">
    <property type="entry name" value="DNA ADENINE METHYLASE"/>
    <property type="match status" value="1"/>
</dbReference>
<keyword evidence="8 18" id="KW-0489">Methyltransferase</keyword>
<comment type="function">
    <text evidence="16">Catalyzes the reversible epimerization of D-ribulose 5-phosphate to D-xylulose 5-phosphate.</text>
</comment>
<dbReference type="Gene3D" id="3.20.20.70">
    <property type="entry name" value="Aldolase class I"/>
    <property type="match status" value="1"/>
</dbReference>
<comment type="cofactor">
    <cofactor evidence="3">
        <name>Co(2+)</name>
        <dbReference type="ChEBI" id="CHEBI:48828"/>
    </cofactor>
</comment>
<dbReference type="EC" id="5.1.3.1" evidence="16 17"/>
<feature type="binding site" evidence="16">
    <location>
        <position position="319"/>
    </location>
    <ligand>
        <name>a divalent metal cation</name>
        <dbReference type="ChEBI" id="CHEBI:60240"/>
    </ligand>
</feature>
<evidence type="ECO:0000256" key="18">
    <source>
        <dbReference type="RuleBase" id="RU361257"/>
    </source>
</evidence>
<dbReference type="PROSITE" id="PS01085">
    <property type="entry name" value="RIBUL_P_3_EPIMER_1"/>
    <property type="match status" value="1"/>
</dbReference>
<comment type="catalytic activity">
    <reaction evidence="1 16">
        <text>D-ribulose 5-phosphate = D-xylulose 5-phosphate</text>
        <dbReference type="Rhea" id="RHEA:13677"/>
        <dbReference type="ChEBI" id="CHEBI:57737"/>
        <dbReference type="ChEBI" id="CHEBI:58121"/>
        <dbReference type="EC" id="5.1.3.1"/>
    </reaction>
</comment>
<dbReference type="NCBIfam" id="TIGR01163">
    <property type="entry name" value="rpe"/>
    <property type="match status" value="1"/>
</dbReference>
<dbReference type="FunFam" id="1.10.1020.10:FF:000001">
    <property type="entry name" value="Site-specific DNA-methyltransferase (adenine-specific)"/>
    <property type="match status" value="1"/>
</dbReference>
<feature type="binding site" evidence="16">
    <location>
        <begin position="484"/>
        <end position="485"/>
    </location>
    <ligand>
        <name>substrate</name>
    </ligand>
</feature>
<dbReference type="Proteomes" id="UP000255093">
    <property type="component" value="Unassembled WGS sequence"/>
</dbReference>
<dbReference type="GO" id="GO:0006298">
    <property type="term" value="P:mismatch repair"/>
    <property type="evidence" value="ECO:0007669"/>
    <property type="project" value="TreeGrafter"/>
</dbReference>
<dbReference type="HAMAP" id="MF_02227">
    <property type="entry name" value="RPE"/>
    <property type="match status" value="1"/>
</dbReference>
<dbReference type="SUPFAM" id="SSF53335">
    <property type="entry name" value="S-adenosyl-L-methionine-dependent methyltransferases"/>
    <property type="match status" value="1"/>
</dbReference>
<keyword evidence="11" id="KW-0235">DNA replication</keyword>
<comment type="cofactor">
    <cofactor evidence="4">
        <name>Zn(2+)</name>
        <dbReference type="ChEBI" id="CHEBI:29105"/>
    </cofactor>
</comment>
<evidence type="ECO:0000256" key="16">
    <source>
        <dbReference type="HAMAP-Rule" id="MF_02227"/>
    </source>
</evidence>
<keyword evidence="14 16" id="KW-0413">Isomerase</keyword>
<evidence type="ECO:0000256" key="17">
    <source>
        <dbReference type="NCBIfam" id="TIGR01163"/>
    </source>
</evidence>
<feature type="binding site" evidence="16">
    <location>
        <position position="353"/>
    </location>
    <ligand>
        <name>substrate</name>
    </ligand>
</feature>
<dbReference type="GO" id="GO:1904047">
    <property type="term" value="F:S-adenosyl-L-methionine binding"/>
    <property type="evidence" value="ECO:0007669"/>
    <property type="project" value="TreeGrafter"/>
</dbReference>
<keyword evidence="9 18" id="KW-0808">Transferase</keyword>
<proteinExistence type="inferred from homology"/>
<dbReference type="InterPro" id="IPR026019">
    <property type="entry name" value="Ribul_P_3_epim"/>
</dbReference>
<dbReference type="GO" id="GO:0019323">
    <property type="term" value="P:pentose catabolic process"/>
    <property type="evidence" value="ECO:0007669"/>
    <property type="project" value="UniProtKB-UniRule"/>
</dbReference>
<dbReference type="GO" id="GO:0005737">
    <property type="term" value="C:cytoplasm"/>
    <property type="evidence" value="ECO:0007669"/>
    <property type="project" value="UniProtKB-ARBA"/>
</dbReference>
<evidence type="ECO:0000256" key="11">
    <source>
        <dbReference type="ARBA" id="ARBA00022705"/>
    </source>
</evidence>
<organism evidence="19 20">
    <name type="scientific">Escherichia coli</name>
    <dbReference type="NCBI Taxonomy" id="562"/>
    <lineage>
        <taxon>Bacteria</taxon>
        <taxon>Pseudomonadati</taxon>
        <taxon>Pseudomonadota</taxon>
        <taxon>Gammaproteobacteria</taxon>
        <taxon>Enterobacterales</taxon>
        <taxon>Enterobacteriaceae</taxon>
        <taxon>Escherichia</taxon>
    </lineage>
</organism>
<evidence type="ECO:0000256" key="5">
    <source>
        <dbReference type="ARBA" id="ARBA00001954"/>
    </source>
</evidence>
<accession>A0A376PPY3</accession>
<dbReference type="PROSITE" id="PS00092">
    <property type="entry name" value="N6_MTASE"/>
    <property type="match status" value="1"/>
</dbReference>
<feature type="binding site" evidence="16">
    <location>
        <begin position="462"/>
        <end position="464"/>
    </location>
    <ligand>
        <name>substrate</name>
    </ligand>
</feature>
<evidence type="ECO:0000256" key="2">
    <source>
        <dbReference type="ARBA" id="ARBA00001936"/>
    </source>
</evidence>
<dbReference type="InterPro" id="IPR013785">
    <property type="entry name" value="Aldolase_TIM"/>
</dbReference>
<dbReference type="GO" id="GO:0043565">
    <property type="term" value="F:sequence-specific DNA binding"/>
    <property type="evidence" value="ECO:0007669"/>
    <property type="project" value="TreeGrafter"/>
</dbReference>
<comment type="cofactor">
    <cofactor evidence="5">
        <name>Fe(2+)</name>
        <dbReference type="ChEBI" id="CHEBI:29033"/>
    </cofactor>
</comment>
<reference evidence="19 20" key="1">
    <citation type="submission" date="2018-06" db="EMBL/GenBank/DDBJ databases">
        <authorList>
            <consortium name="Pathogen Informatics"/>
            <person name="Doyle S."/>
        </authorList>
    </citation>
    <scope>NUCLEOTIDE SEQUENCE [LARGE SCALE GENOMIC DNA]</scope>
    <source>
        <strain evidence="19 20">NCTC8621</strain>
    </source>
</reference>
<evidence type="ECO:0000256" key="8">
    <source>
        <dbReference type="ARBA" id="ARBA00022603"/>
    </source>
</evidence>
<comment type="catalytic activity">
    <reaction evidence="15 18">
        <text>a 2'-deoxyadenosine in DNA + S-adenosyl-L-methionine = an N(6)-methyl-2'-deoxyadenosine in DNA + S-adenosyl-L-homocysteine + H(+)</text>
        <dbReference type="Rhea" id="RHEA:15197"/>
        <dbReference type="Rhea" id="RHEA-COMP:12418"/>
        <dbReference type="Rhea" id="RHEA-COMP:12419"/>
        <dbReference type="ChEBI" id="CHEBI:15378"/>
        <dbReference type="ChEBI" id="CHEBI:57856"/>
        <dbReference type="ChEBI" id="CHEBI:59789"/>
        <dbReference type="ChEBI" id="CHEBI:90615"/>
        <dbReference type="ChEBI" id="CHEBI:90616"/>
        <dbReference type="EC" id="2.1.1.72"/>
    </reaction>
</comment>
<comment type="pathway">
    <text evidence="16">Carbohydrate degradation.</text>
</comment>
<dbReference type="PRINTS" id="PR00505">
    <property type="entry name" value="D12N6MTFRASE"/>
</dbReference>
<dbReference type="CDD" id="cd00429">
    <property type="entry name" value="RPE"/>
    <property type="match status" value="1"/>
</dbReference>
<dbReference type="SUPFAM" id="SSF51366">
    <property type="entry name" value="Ribulose-phoshate binding barrel"/>
    <property type="match status" value="1"/>
</dbReference>
<dbReference type="EMBL" id="UGBW01000003">
    <property type="protein sequence ID" value="STH80566.1"/>
    <property type="molecule type" value="Genomic_DNA"/>
</dbReference>
<dbReference type="GO" id="GO:0006098">
    <property type="term" value="P:pentose-phosphate shunt"/>
    <property type="evidence" value="ECO:0007669"/>
    <property type="project" value="UniProtKB-UniRule"/>
</dbReference>
<dbReference type="PANTHER" id="PTHR30481:SF3">
    <property type="entry name" value="DNA ADENINE METHYLASE"/>
    <property type="match status" value="1"/>
</dbReference>
<protein>
    <recommendedName>
        <fullName evidence="16 17">Ribulose-phosphate 3-epimerase</fullName>
        <ecNumber evidence="16 17">5.1.3.1</ecNumber>
    </recommendedName>
</protein>
<evidence type="ECO:0000256" key="6">
    <source>
        <dbReference type="ARBA" id="ARBA00006594"/>
    </source>
</evidence>
<dbReference type="GO" id="GO:0006260">
    <property type="term" value="P:DNA replication"/>
    <property type="evidence" value="ECO:0007669"/>
    <property type="project" value="UniProtKB-KW"/>
</dbReference>
<dbReference type="InterPro" id="IPR002052">
    <property type="entry name" value="DNA_methylase_N6_adenine_CS"/>
</dbReference>
<feature type="binding site" evidence="16">
    <location>
        <position position="462"/>
    </location>
    <ligand>
        <name>a divalent metal cation</name>
        <dbReference type="ChEBI" id="CHEBI:60240"/>
    </ligand>
</feature>
<evidence type="ECO:0000256" key="9">
    <source>
        <dbReference type="ARBA" id="ARBA00022679"/>
    </source>
</evidence>
<dbReference type="PROSITE" id="PS01086">
    <property type="entry name" value="RIBUL_P_3_EPIMER_2"/>
    <property type="match status" value="1"/>
</dbReference>
<dbReference type="GO" id="GO:0004750">
    <property type="term" value="F:D-ribulose-phosphate 3-epimerase activity"/>
    <property type="evidence" value="ECO:0007669"/>
    <property type="project" value="UniProtKB-UniRule"/>
</dbReference>
<dbReference type="NCBIfam" id="NF004076">
    <property type="entry name" value="PRK05581.1-4"/>
    <property type="match status" value="1"/>
</dbReference>
<dbReference type="Gene3D" id="1.10.1020.10">
    <property type="entry name" value="Adenine-specific Methyltransferase, Domain 2"/>
    <property type="match status" value="1"/>
</dbReference>
<evidence type="ECO:0000256" key="4">
    <source>
        <dbReference type="ARBA" id="ARBA00001947"/>
    </source>
</evidence>
<feature type="active site" description="Proton acceptor" evidence="16">
    <location>
        <position position="321"/>
    </location>
</feature>
<dbReference type="Pfam" id="PF02086">
    <property type="entry name" value="MethyltransfD12"/>
    <property type="match status" value="1"/>
</dbReference>
<comment type="similarity">
    <text evidence="6 18">Belongs to the N(4)/N(6)-methyltransferase family.</text>
</comment>
<dbReference type="InterPro" id="IPR023095">
    <property type="entry name" value="Ade_MeTrfase_dom_2"/>
</dbReference>
<evidence type="ECO:0000313" key="20">
    <source>
        <dbReference type="Proteomes" id="UP000255093"/>
    </source>
</evidence>
<keyword evidence="16" id="KW-0119">Carbohydrate metabolism</keyword>
<dbReference type="InterPro" id="IPR011060">
    <property type="entry name" value="RibuloseP-bd_barrel"/>
</dbReference>
<evidence type="ECO:0000256" key="13">
    <source>
        <dbReference type="ARBA" id="ARBA00023125"/>
    </source>
</evidence>